<dbReference type="EMBL" id="CP134214">
    <property type="protein sequence ID" value="WND24106.1"/>
    <property type="molecule type" value="Genomic_DNA"/>
</dbReference>
<evidence type="ECO:0000256" key="1">
    <source>
        <dbReference type="SAM" id="MobiDB-lite"/>
    </source>
</evidence>
<keyword evidence="2" id="KW-0614">Plasmid</keyword>
<feature type="region of interest" description="Disordered" evidence="1">
    <location>
        <begin position="1"/>
        <end position="125"/>
    </location>
</feature>
<gene>
    <name evidence="2" type="ORF">RI060_43075</name>
</gene>
<keyword evidence="3" id="KW-1185">Reference proteome</keyword>
<feature type="compositionally biased region" description="Low complexity" evidence="1">
    <location>
        <begin position="94"/>
        <end position="111"/>
    </location>
</feature>
<accession>A0ABY9UMH7</accession>
<reference evidence="2 3" key="1">
    <citation type="submission" date="2023-09" db="EMBL/GenBank/DDBJ databases">
        <title>The genome sequence of Streptomyces anthocyanicus.</title>
        <authorList>
            <person name="Mo P."/>
        </authorList>
    </citation>
    <scope>NUCLEOTIDE SEQUENCE [LARGE SCALE GENOMIC DNA]</scope>
    <source>
        <strain evidence="2 3">JCM 4387</strain>
        <plasmid evidence="2 3">punmamed1</plasmid>
    </source>
</reference>
<sequence length="125" mass="12931">MAARLRSTVYVTDPETHQTVTLHPGTSPEPRLAALVTNKAAWVDGKLPRLPKTKADDSQTDQGPTGEGQDDASGAASDTSAEGDQSSRQEDNQAAPAAKKTAARKTAATSRSRGRDAAGEGDSGE</sequence>
<organism evidence="2 3">
    <name type="scientific">Streptomyces violaceus</name>
    <name type="common">Streptomyces venezuelae</name>
    <dbReference type="NCBI Taxonomy" id="1936"/>
    <lineage>
        <taxon>Bacteria</taxon>
        <taxon>Bacillati</taxon>
        <taxon>Actinomycetota</taxon>
        <taxon>Actinomycetes</taxon>
        <taxon>Kitasatosporales</taxon>
        <taxon>Streptomycetaceae</taxon>
        <taxon>Streptomyces</taxon>
    </lineage>
</organism>
<proteinExistence type="predicted"/>
<evidence type="ECO:0000313" key="2">
    <source>
        <dbReference type="EMBL" id="WND24106.1"/>
    </source>
</evidence>
<feature type="compositionally biased region" description="Low complexity" evidence="1">
    <location>
        <begin position="71"/>
        <end position="84"/>
    </location>
</feature>
<dbReference type="Proteomes" id="UP001249394">
    <property type="component" value="Plasmid punmamed1"/>
</dbReference>
<protein>
    <submittedName>
        <fullName evidence="2">Uncharacterized protein</fullName>
    </submittedName>
</protein>
<name>A0ABY9UMH7_STRVL</name>
<geneLocation type="plasmid" evidence="2 3">
    <name>punmamed1</name>
</geneLocation>
<evidence type="ECO:0000313" key="3">
    <source>
        <dbReference type="Proteomes" id="UP001249394"/>
    </source>
</evidence>